<sequence>MLSNYIQPANMVIPSGLNTSQRNDINVTSLVVMADVMNNSLNANDCPGMYSCTIVSDNMEATIVSPILFTLLGLIGHIVALSYLYKLMYRRNSIPVFHILLCTLMWTDLVSKLTISPTSFIAYGTGNCVSAELCQFNGIARSIRITVVQFLLMALALERFFRLSRATALRYHTIVTHYRVKCMLVFIWSYSIGYCLLPLLGIGTISQQYPGTWCYVDLHICDKTPWYDKLYTNIYAFVNLLNLCITFFCNVYVVGTLLKLRLGGPPSHPRCKRQKKQRKESELETQMCIIWIFITLFMVISLAPLNMMIFLNQIWPHDNDHHSADLLAIRLTNISQIADPWTYVFFRMFFQSRLWKRLRKVLLFPRTNSLRRRSSTVVEDILFPMVDFKLSHDEV</sequence>
<keyword evidence="6" id="KW-0297">G-protein coupled receptor</keyword>
<keyword evidence="10" id="KW-0807">Transducer</keyword>
<keyword evidence="4 11" id="KW-0812">Transmembrane</keyword>
<dbReference type="GO" id="GO:0007204">
    <property type="term" value="P:positive regulation of cytosolic calcium ion concentration"/>
    <property type="evidence" value="ECO:0007669"/>
    <property type="project" value="TreeGrafter"/>
</dbReference>
<evidence type="ECO:0000256" key="9">
    <source>
        <dbReference type="ARBA" id="ARBA00023180"/>
    </source>
</evidence>
<evidence type="ECO:0000256" key="10">
    <source>
        <dbReference type="ARBA" id="ARBA00023224"/>
    </source>
</evidence>
<keyword evidence="7 11" id="KW-0472">Membrane</keyword>
<reference evidence="13 14" key="1">
    <citation type="submission" date="2024-05" db="EMBL/GenBank/DDBJ databases">
        <authorList>
            <person name="Wallberg A."/>
        </authorList>
    </citation>
    <scope>NUCLEOTIDE SEQUENCE [LARGE SCALE GENOMIC DNA]</scope>
</reference>
<dbReference type="Pfam" id="PF00001">
    <property type="entry name" value="7tm_1"/>
    <property type="match status" value="1"/>
</dbReference>
<keyword evidence="5 11" id="KW-1133">Transmembrane helix</keyword>
<dbReference type="InterPro" id="IPR008365">
    <property type="entry name" value="Prostanoid_rcpt"/>
</dbReference>
<dbReference type="Gene3D" id="1.20.1070.10">
    <property type="entry name" value="Rhodopsin 7-helix transmembrane proteins"/>
    <property type="match status" value="1"/>
</dbReference>
<evidence type="ECO:0000256" key="8">
    <source>
        <dbReference type="ARBA" id="ARBA00023170"/>
    </source>
</evidence>
<protein>
    <recommendedName>
        <fullName evidence="12">G-protein coupled receptors family 1 profile domain-containing protein</fullName>
    </recommendedName>
</protein>
<dbReference type="PRINTS" id="PR01788">
    <property type="entry name" value="PROSTANOIDR"/>
</dbReference>
<organism evidence="13 14">
    <name type="scientific">Meganyctiphanes norvegica</name>
    <name type="common">Northern krill</name>
    <name type="synonym">Thysanopoda norvegica</name>
    <dbReference type="NCBI Taxonomy" id="48144"/>
    <lineage>
        <taxon>Eukaryota</taxon>
        <taxon>Metazoa</taxon>
        <taxon>Ecdysozoa</taxon>
        <taxon>Arthropoda</taxon>
        <taxon>Crustacea</taxon>
        <taxon>Multicrustacea</taxon>
        <taxon>Malacostraca</taxon>
        <taxon>Eumalacostraca</taxon>
        <taxon>Eucarida</taxon>
        <taxon>Euphausiacea</taxon>
        <taxon>Euphausiidae</taxon>
        <taxon>Meganyctiphanes</taxon>
    </lineage>
</organism>
<dbReference type="PANTHER" id="PTHR11866">
    <property type="entry name" value="G-PROTEIN COUPLED RECEPTOR FAMILY 1 MEMBER"/>
    <property type="match status" value="1"/>
</dbReference>
<feature type="transmembrane region" description="Helical" evidence="11">
    <location>
        <begin position="182"/>
        <end position="203"/>
    </location>
</feature>
<evidence type="ECO:0000256" key="3">
    <source>
        <dbReference type="ARBA" id="ARBA00022475"/>
    </source>
</evidence>
<feature type="transmembrane region" description="Helical" evidence="11">
    <location>
        <begin position="288"/>
        <end position="315"/>
    </location>
</feature>
<keyword evidence="3" id="KW-1003">Cell membrane</keyword>
<evidence type="ECO:0000256" key="4">
    <source>
        <dbReference type="ARBA" id="ARBA00022692"/>
    </source>
</evidence>
<keyword evidence="8" id="KW-0675">Receptor</keyword>
<dbReference type="InterPro" id="IPR000276">
    <property type="entry name" value="GPCR_Rhodpsn"/>
</dbReference>
<evidence type="ECO:0000313" key="13">
    <source>
        <dbReference type="EMBL" id="CAL4069617.1"/>
    </source>
</evidence>
<accession>A0AAV2Q336</accession>
<evidence type="ECO:0000259" key="12">
    <source>
        <dbReference type="PROSITE" id="PS50262"/>
    </source>
</evidence>
<feature type="transmembrane region" description="Helical" evidence="11">
    <location>
        <begin position="63"/>
        <end position="85"/>
    </location>
</feature>
<dbReference type="EMBL" id="CAXKWB010003607">
    <property type="protein sequence ID" value="CAL4069617.1"/>
    <property type="molecule type" value="Genomic_DNA"/>
</dbReference>
<evidence type="ECO:0000256" key="7">
    <source>
        <dbReference type="ARBA" id="ARBA00023136"/>
    </source>
</evidence>
<feature type="transmembrane region" description="Helical" evidence="11">
    <location>
        <begin position="327"/>
        <end position="350"/>
    </location>
</feature>
<evidence type="ECO:0000256" key="6">
    <source>
        <dbReference type="ARBA" id="ARBA00023040"/>
    </source>
</evidence>
<comment type="similarity">
    <text evidence="2">Belongs to the G-protein coupled receptor 1 family.</text>
</comment>
<dbReference type="GO" id="GO:0007189">
    <property type="term" value="P:adenylate cyclase-activating G protein-coupled receptor signaling pathway"/>
    <property type="evidence" value="ECO:0007669"/>
    <property type="project" value="TreeGrafter"/>
</dbReference>
<evidence type="ECO:0000256" key="11">
    <source>
        <dbReference type="SAM" id="Phobius"/>
    </source>
</evidence>
<comment type="subcellular location">
    <subcellularLocation>
        <location evidence="1">Cell membrane</location>
        <topology evidence="1">Multi-pass membrane protein</topology>
    </subcellularLocation>
</comment>
<feature type="transmembrane region" description="Helical" evidence="11">
    <location>
        <begin position="143"/>
        <end position="161"/>
    </location>
</feature>
<dbReference type="Proteomes" id="UP001497623">
    <property type="component" value="Unassembled WGS sequence"/>
</dbReference>
<evidence type="ECO:0000256" key="2">
    <source>
        <dbReference type="ARBA" id="ARBA00010663"/>
    </source>
</evidence>
<dbReference type="GO" id="GO:0004930">
    <property type="term" value="F:G protein-coupled receptor activity"/>
    <property type="evidence" value="ECO:0007669"/>
    <property type="project" value="UniProtKB-KW"/>
</dbReference>
<evidence type="ECO:0000256" key="1">
    <source>
        <dbReference type="ARBA" id="ARBA00004651"/>
    </source>
</evidence>
<feature type="transmembrane region" description="Helical" evidence="11">
    <location>
        <begin position="97"/>
        <end position="123"/>
    </location>
</feature>
<keyword evidence="9" id="KW-0325">Glycoprotein</keyword>
<dbReference type="SUPFAM" id="SSF81321">
    <property type="entry name" value="Family A G protein-coupled receptor-like"/>
    <property type="match status" value="1"/>
</dbReference>
<proteinExistence type="inferred from homology"/>
<dbReference type="GO" id="GO:0005886">
    <property type="term" value="C:plasma membrane"/>
    <property type="evidence" value="ECO:0007669"/>
    <property type="project" value="UniProtKB-SubCell"/>
</dbReference>
<name>A0AAV2Q336_MEGNR</name>
<evidence type="ECO:0000313" key="14">
    <source>
        <dbReference type="Proteomes" id="UP001497623"/>
    </source>
</evidence>
<dbReference type="PROSITE" id="PS50262">
    <property type="entry name" value="G_PROTEIN_RECEP_F1_2"/>
    <property type="match status" value="1"/>
</dbReference>
<evidence type="ECO:0000256" key="5">
    <source>
        <dbReference type="ARBA" id="ARBA00022989"/>
    </source>
</evidence>
<gene>
    <name evidence="13" type="ORF">MNOR_LOCUS7971</name>
</gene>
<dbReference type="PANTHER" id="PTHR11866:SF16">
    <property type="entry name" value="PROSTAGLANDIN E2 RECEPTOR EP4 SUBTYPE-LIKE PROTEIN"/>
    <property type="match status" value="1"/>
</dbReference>
<dbReference type="AlphaFoldDB" id="A0AAV2Q336"/>
<feature type="domain" description="G-protein coupled receptors family 1 profile" evidence="12">
    <location>
        <begin position="76"/>
        <end position="343"/>
    </location>
</feature>
<feature type="transmembrane region" description="Helical" evidence="11">
    <location>
        <begin position="234"/>
        <end position="258"/>
    </location>
</feature>
<keyword evidence="14" id="KW-1185">Reference proteome</keyword>
<comment type="caution">
    <text evidence="13">The sequence shown here is derived from an EMBL/GenBank/DDBJ whole genome shotgun (WGS) entry which is preliminary data.</text>
</comment>
<dbReference type="InterPro" id="IPR017452">
    <property type="entry name" value="GPCR_Rhodpsn_7TM"/>
</dbReference>